<name>A0A1S1M321_MYCCH</name>
<dbReference type="InterPro" id="IPR000073">
    <property type="entry name" value="AB_hydrolase_1"/>
</dbReference>
<dbReference type="PANTHER" id="PTHR43798:SF33">
    <property type="entry name" value="HYDROLASE, PUTATIVE (AFU_ORTHOLOGUE AFUA_2G14860)-RELATED"/>
    <property type="match status" value="1"/>
</dbReference>
<dbReference type="AlphaFoldDB" id="A0A1S1M321"/>
<dbReference type="Gene3D" id="3.40.50.1820">
    <property type="entry name" value="alpha/beta hydrolase"/>
    <property type="match status" value="1"/>
</dbReference>
<dbReference type="PRINTS" id="PR00111">
    <property type="entry name" value="ABHYDROLASE"/>
</dbReference>
<protein>
    <recommendedName>
        <fullName evidence="1">AB hydrolase-1 domain-containing protein</fullName>
    </recommendedName>
</protein>
<dbReference type="Pfam" id="PF00561">
    <property type="entry name" value="Abhydrolase_1"/>
    <property type="match status" value="1"/>
</dbReference>
<dbReference type="InterPro" id="IPR050266">
    <property type="entry name" value="AB_hydrolase_sf"/>
</dbReference>
<sequence>MSDIRTGEVIIDGVRSPLLLAGPAQGSTAVVFIHGNPGSSHDFRGLLGAVGEHVRAVAPDMPGFGQADKPRDFPQNAVGHATHLDGILAHLGITNVHLVLHDFGGLWGLTWAAAHLDKVASVTLMNTGAIVEHRWHWPAQQWVRRPMGELAMRLTVPRVFKLVVQHAYSFKPWPVRLPADFLAHMAKDFDAGTRDAVLRLYRASRHIAEFGDALAYLLQTKDIPALVIWGRRDHFLPVKHAHQQLAAFPSARILLLEKAGHWPMITHAAETETAIRDFLIEQLSESQVHTTVPALQ</sequence>
<organism evidence="2 3">
    <name type="scientific">Mycobacteroides chelonae</name>
    <name type="common">Mycobacterium chelonae</name>
    <dbReference type="NCBI Taxonomy" id="1774"/>
    <lineage>
        <taxon>Bacteria</taxon>
        <taxon>Bacillati</taxon>
        <taxon>Actinomycetota</taxon>
        <taxon>Actinomycetes</taxon>
        <taxon>Mycobacteriales</taxon>
        <taxon>Mycobacteriaceae</taxon>
        <taxon>Mycobacteroides</taxon>
    </lineage>
</organism>
<gene>
    <name evidence="2" type="ORF">BKG84_12225</name>
</gene>
<feature type="domain" description="AB hydrolase-1" evidence="1">
    <location>
        <begin position="29"/>
        <end position="268"/>
    </location>
</feature>
<dbReference type="GO" id="GO:0003824">
    <property type="term" value="F:catalytic activity"/>
    <property type="evidence" value="ECO:0007669"/>
    <property type="project" value="UniProtKB-ARBA"/>
</dbReference>
<dbReference type="EMBL" id="MLIS01000001">
    <property type="protein sequence ID" value="OHU79039.1"/>
    <property type="molecule type" value="Genomic_DNA"/>
</dbReference>
<dbReference type="PANTHER" id="PTHR43798">
    <property type="entry name" value="MONOACYLGLYCEROL LIPASE"/>
    <property type="match status" value="1"/>
</dbReference>
<evidence type="ECO:0000313" key="3">
    <source>
        <dbReference type="Proteomes" id="UP000179441"/>
    </source>
</evidence>
<reference evidence="2 3" key="1">
    <citation type="submission" date="2016-10" db="EMBL/GenBank/DDBJ databases">
        <title>Evaluation of Human, Veterinary and Environmental Mycobacterium chelonae Isolates by Core Genome Phylogenomic Analysis, Targeted Gene Comparison, and Anti-microbial Susceptibility Patterns: A Tale of Mistaken Identities.</title>
        <authorList>
            <person name="Fogelson S.B."/>
            <person name="Camus A.C."/>
            <person name="Lorenz W."/>
            <person name="Vasireddy R."/>
            <person name="Vasireddy S."/>
            <person name="Smith T."/>
            <person name="Brown-Elliott B.A."/>
            <person name="Wallace R.J.Jr."/>
            <person name="Hasan N.A."/>
            <person name="Reischl U."/>
            <person name="Sanchez S."/>
        </authorList>
    </citation>
    <scope>NUCLEOTIDE SEQUENCE [LARGE SCALE GENOMIC DNA]</scope>
    <source>
        <strain evidence="2 3">15518</strain>
    </source>
</reference>
<proteinExistence type="predicted"/>
<comment type="caution">
    <text evidence="2">The sequence shown here is derived from an EMBL/GenBank/DDBJ whole genome shotgun (WGS) entry which is preliminary data.</text>
</comment>
<dbReference type="RefSeq" id="WP_070951803.1">
    <property type="nucleotide sequence ID" value="NZ_CP050145.1"/>
</dbReference>
<dbReference type="Proteomes" id="UP000179441">
    <property type="component" value="Unassembled WGS sequence"/>
</dbReference>
<evidence type="ECO:0000259" key="1">
    <source>
        <dbReference type="Pfam" id="PF00561"/>
    </source>
</evidence>
<dbReference type="SUPFAM" id="SSF53474">
    <property type="entry name" value="alpha/beta-Hydrolases"/>
    <property type="match status" value="1"/>
</dbReference>
<evidence type="ECO:0000313" key="2">
    <source>
        <dbReference type="EMBL" id="OHU79039.1"/>
    </source>
</evidence>
<dbReference type="GO" id="GO:0016020">
    <property type="term" value="C:membrane"/>
    <property type="evidence" value="ECO:0007669"/>
    <property type="project" value="TreeGrafter"/>
</dbReference>
<dbReference type="InterPro" id="IPR029058">
    <property type="entry name" value="AB_hydrolase_fold"/>
</dbReference>
<keyword evidence="3" id="KW-1185">Reference proteome</keyword>
<accession>A0A1S1M321</accession>